<gene>
    <name evidence="2" type="ORF">MOP44_21210</name>
</gene>
<evidence type="ECO:0000313" key="3">
    <source>
        <dbReference type="Proteomes" id="UP001059380"/>
    </source>
</evidence>
<accession>A0A9J7BPL9</accession>
<name>A0A9J7BPL9_9BACT</name>
<dbReference type="Proteomes" id="UP001059380">
    <property type="component" value="Chromosome"/>
</dbReference>
<organism evidence="2 3">
    <name type="scientific">Occallatibacter riparius</name>
    <dbReference type="NCBI Taxonomy" id="1002689"/>
    <lineage>
        <taxon>Bacteria</taxon>
        <taxon>Pseudomonadati</taxon>
        <taxon>Acidobacteriota</taxon>
        <taxon>Terriglobia</taxon>
        <taxon>Terriglobales</taxon>
        <taxon>Acidobacteriaceae</taxon>
        <taxon>Occallatibacter</taxon>
    </lineage>
</organism>
<protein>
    <recommendedName>
        <fullName evidence="4">PilZ domain-containing protein</fullName>
    </recommendedName>
</protein>
<proteinExistence type="predicted"/>
<feature type="region of interest" description="Disordered" evidence="1">
    <location>
        <begin position="134"/>
        <end position="155"/>
    </location>
</feature>
<keyword evidence="3" id="KW-1185">Reference proteome</keyword>
<feature type="compositionally biased region" description="Polar residues" evidence="1">
    <location>
        <begin position="136"/>
        <end position="155"/>
    </location>
</feature>
<evidence type="ECO:0000256" key="1">
    <source>
        <dbReference type="SAM" id="MobiDB-lite"/>
    </source>
</evidence>
<dbReference type="RefSeq" id="WP_260792410.1">
    <property type="nucleotide sequence ID" value="NZ_CP093313.1"/>
</dbReference>
<evidence type="ECO:0008006" key="4">
    <source>
        <dbReference type="Google" id="ProtNLM"/>
    </source>
</evidence>
<dbReference type="AlphaFoldDB" id="A0A9J7BPL9"/>
<reference evidence="2" key="1">
    <citation type="submission" date="2021-04" db="EMBL/GenBank/DDBJ databases">
        <title>Phylogenetic analysis of Acidobacteriaceae.</title>
        <authorList>
            <person name="Qiu L."/>
            <person name="Zhang Q."/>
        </authorList>
    </citation>
    <scope>NUCLEOTIDE SEQUENCE</scope>
    <source>
        <strain evidence="2">DSM 25168</strain>
    </source>
</reference>
<dbReference type="EMBL" id="CP093313">
    <property type="protein sequence ID" value="UWZ83077.1"/>
    <property type="molecule type" value="Genomic_DNA"/>
</dbReference>
<evidence type="ECO:0000313" key="2">
    <source>
        <dbReference type="EMBL" id="UWZ83077.1"/>
    </source>
</evidence>
<dbReference type="KEGG" id="orp:MOP44_21210"/>
<sequence>MQRQDYCVYNQTNECFLSLGATLGDGPFARLKQRFHIGRRRADEGSWFKPYQPQNALTMFNTRDLLYLDAAQRVVHIVESHPALRIIPQHQDAVSLLALPIHTISSSQTKAGNQLLICVPTEMERKLRKLFEPKRSTSVQSPAATPSIHSFTSQPEEPAVRAAVVDATSSISMPVVTVPAQRNRQVALSPAVPVTEVDELSLHAIRNLSATGLYLVTHDRWPIGAEINMNLHPAGAASRNALSPVTVRMRVTSWGTDGVSLEFAGAPAESSDQTSPYVC</sequence>